<evidence type="ECO:0000256" key="5">
    <source>
        <dbReference type="ARBA" id="ARBA00022448"/>
    </source>
</evidence>
<protein>
    <recommendedName>
        <fullName evidence="4">NADH-ubiquinone oxidoreductase chain 2</fullName>
        <ecNumber evidence="3">7.1.1.2</ecNumber>
    </recommendedName>
    <alternativeName>
        <fullName evidence="16">NADH dehydrogenase subunit 2</fullName>
    </alternativeName>
</protein>
<evidence type="ECO:0000256" key="18">
    <source>
        <dbReference type="SAM" id="Phobius"/>
    </source>
</evidence>
<feature type="transmembrane region" description="Helical" evidence="18">
    <location>
        <begin position="250"/>
        <end position="271"/>
    </location>
</feature>
<evidence type="ECO:0000256" key="1">
    <source>
        <dbReference type="ARBA" id="ARBA00004448"/>
    </source>
</evidence>
<comment type="similarity">
    <text evidence="2">Belongs to the complex I subunit 2 family.</text>
</comment>
<evidence type="ECO:0000256" key="16">
    <source>
        <dbReference type="ARBA" id="ARBA00031028"/>
    </source>
</evidence>
<gene>
    <name evidence="20" type="primary">NAD2</name>
</gene>
<dbReference type="InterPro" id="IPR001750">
    <property type="entry name" value="ND/Mrp_TM"/>
</dbReference>
<reference evidence="20" key="1">
    <citation type="journal article" date="2012" name="Mol. Biol. Rep.">
        <title>Molecular variability in the Celleporella hyalina (Bryozoa; Cheilostomata) species complex: evidence for cryptic speciation from complete mitochondrial genomes.</title>
        <authorList>
            <person name="Waeschenbach A."/>
            <person name="Porter J.S."/>
            <person name="Hughes R.N."/>
        </authorList>
    </citation>
    <scope>NUCLEOTIDE SEQUENCE</scope>
    <source>
        <strain evidence="20">N</strain>
    </source>
</reference>
<dbReference type="PANTHER" id="PTHR46552">
    <property type="entry name" value="NADH-UBIQUINONE OXIDOREDUCTASE CHAIN 2"/>
    <property type="match status" value="1"/>
</dbReference>
<evidence type="ECO:0000256" key="4">
    <source>
        <dbReference type="ARBA" id="ARBA00021008"/>
    </source>
</evidence>
<dbReference type="EC" id="7.1.1.2" evidence="3"/>
<evidence type="ECO:0000256" key="11">
    <source>
        <dbReference type="ARBA" id="ARBA00022989"/>
    </source>
</evidence>
<evidence type="ECO:0000256" key="15">
    <source>
        <dbReference type="ARBA" id="ARBA00023136"/>
    </source>
</evidence>
<evidence type="ECO:0000256" key="10">
    <source>
        <dbReference type="ARBA" id="ARBA00022982"/>
    </source>
</evidence>
<organism evidence="20">
    <name type="scientific">Celleporella hyalina</name>
    <dbReference type="NCBI Taxonomy" id="60593"/>
    <lineage>
        <taxon>Eukaryota</taxon>
        <taxon>Metazoa</taxon>
        <taxon>Spiralia</taxon>
        <taxon>Lophotrochozoa</taxon>
        <taxon>Bryozoa</taxon>
        <taxon>Gymnolaemata</taxon>
        <taxon>Cheilostomatida</taxon>
        <taxon>Flustrina</taxon>
        <taxon>Hippothooidea</taxon>
        <taxon>Hippothoidae</taxon>
        <taxon>Celleporella</taxon>
    </lineage>
</organism>
<feature type="transmembrane region" description="Helical" evidence="18">
    <location>
        <begin position="184"/>
        <end position="202"/>
    </location>
</feature>
<feature type="transmembrane region" description="Helical" evidence="18">
    <location>
        <begin position="93"/>
        <end position="115"/>
    </location>
</feature>
<keyword evidence="14 20" id="KW-0496">Mitochondrion</keyword>
<dbReference type="EMBL" id="JQ839275">
    <property type="protein sequence ID" value="AFJ53892.1"/>
    <property type="molecule type" value="Genomic_DNA"/>
</dbReference>
<keyword evidence="12" id="KW-0520">NAD</keyword>
<evidence type="ECO:0000256" key="12">
    <source>
        <dbReference type="ARBA" id="ARBA00023027"/>
    </source>
</evidence>
<evidence type="ECO:0000256" key="14">
    <source>
        <dbReference type="ARBA" id="ARBA00023128"/>
    </source>
</evidence>
<evidence type="ECO:0000313" key="20">
    <source>
        <dbReference type="EMBL" id="AFJ53892.1"/>
    </source>
</evidence>
<evidence type="ECO:0000256" key="6">
    <source>
        <dbReference type="ARBA" id="ARBA00022660"/>
    </source>
</evidence>
<sequence length="275" mass="31962">MLLGFYFFFSLFSIMLIMSANNWFIYWMSFEISVISFLPMISTTSSKSVETMVKYYIIQAMGSYVFLFSNIFKLGSFTSFILMTMSLTMKLGLFPFMFWVPAVMANISWMTLFFISTIQKLNPMIVLHMLNNNDIIIYVTVSSVFFSSLMASNQTNLRKLMAFSSISHTSFIIISGYISNYLIMMYVCIYMFMTGMLFSVFYKSNMNNTTSWKKNKKKNILILALAGLPPFPIFFIKVIMFFYISTISPILLFFIMAGSLMSMYFYFILVFPSLL</sequence>
<keyword evidence="15 18" id="KW-0472">Membrane</keyword>
<dbReference type="InterPro" id="IPR050175">
    <property type="entry name" value="Complex_I_Subunit_2"/>
</dbReference>
<evidence type="ECO:0000256" key="17">
    <source>
        <dbReference type="ARBA" id="ARBA00049551"/>
    </source>
</evidence>
<keyword evidence="10" id="KW-0249">Electron transport</keyword>
<evidence type="ECO:0000256" key="13">
    <source>
        <dbReference type="ARBA" id="ARBA00023075"/>
    </source>
</evidence>
<comment type="catalytic activity">
    <reaction evidence="17">
        <text>a ubiquinone + NADH + 5 H(+)(in) = a ubiquinol + NAD(+) + 4 H(+)(out)</text>
        <dbReference type="Rhea" id="RHEA:29091"/>
        <dbReference type="Rhea" id="RHEA-COMP:9565"/>
        <dbReference type="Rhea" id="RHEA-COMP:9566"/>
        <dbReference type="ChEBI" id="CHEBI:15378"/>
        <dbReference type="ChEBI" id="CHEBI:16389"/>
        <dbReference type="ChEBI" id="CHEBI:17976"/>
        <dbReference type="ChEBI" id="CHEBI:57540"/>
        <dbReference type="ChEBI" id="CHEBI:57945"/>
        <dbReference type="EC" id="7.1.1.2"/>
    </reaction>
</comment>
<feature type="transmembrane region" description="Helical" evidence="18">
    <location>
        <begin position="135"/>
        <end position="153"/>
    </location>
</feature>
<name>I6Q0X1_9BILA</name>
<dbReference type="GO" id="GO:0005743">
    <property type="term" value="C:mitochondrial inner membrane"/>
    <property type="evidence" value="ECO:0007669"/>
    <property type="project" value="UniProtKB-SubCell"/>
</dbReference>
<proteinExistence type="inferred from homology"/>
<keyword evidence="13" id="KW-0830">Ubiquinone</keyword>
<dbReference type="PANTHER" id="PTHR46552:SF1">
    <property type="entry name" value="NADH-UBIQUINONE OXIDOREDUCTASE CHAIN 2"/>
    <property type="match status" value="1"/>
</dbReference>
<evidence type="ECO:0000256" key="3">
    <source>
        <dbReference type="ARBA" id="ARBA00012944"/>
    </source>
</evidence>
<dbReference type="AlphaFoldDB" id="I6Q0X1"/>
<comment type="subcellular location">
    <subcellularLocation>
        <location evidence="1">Mitochondrion inner membrane</location>
        <topology evidence="1">Multi-pass membrane protein</topology>
    </subcellularLocation>
</comment>
<accession>I6Q0X1</accession>
<keyword evidence="11 18" id="KW-1133">Transmembrane helix</keyword>
<evidence type="ECO:0000256" key="8">
    <source>
        <dbReference type="ARBA" id="ARBA00022792"/>
    </source>
</evidence>
<evidence type="ECO:0000256" key="7">
    <source>
        <dbReference type="ARBA" id="ARBA00022692"/>
    </source>
</evidence>
<dbReference type="Pfam" id="PF00361">
    <property type="entry name" value="Proton_antipo_M"/>
    <property type="match status" value="1"/>
</dbReference>
<dbReference type="GO" id="GO:0008137">
    <property type="term" value="F:NADH dehydrogenase (ubiquinone) activity"/>
    <property type="evidence" value="ECO:0007669"/>
    <property type="project" value="UniProtKB-EC"/>
</dbReference>
<keyword evidence="9" id="KW-1278">Translocase</keyword>
<evidence type="ECO:0000256" key="2">
    <source>
        <dbReference type="ARBA" id="ARBA00007012"/>
    </source>
</evidence>
<keyword evidence="7 18" id="KW-0812">Transmembrane</keyword>
<keyword evidence="6" id="KW-0679">Respiratory chain</keyword>
<keyword evidence="8" id="KW-0999">Mitochondrion inner membrane</keyword>
<feature type="transmembrane region" description="Helical" evidence="18">
    <location>
        <begin position="6"/>
        <end position="25"/>
    </location>
</feature>
<geneLocation type="mitochondrion" evidence="20"/>
<evidence type="ECO:0000259" key="19">
    <source>
        <dbReference type="Pfam" id="PF00361"/>
    </source>
</evidence>
<keyword evidence="5" id="KW-0813">Transport</keyword>
<feature type="transmembrane region" description="Helical" evidence="18">
    <location>
        <begin position="222"/>
        <end position="244"/>
    </location>
</feature>
<feature type="domain" description="NADH:quinone oxidoreductase/Mrp antiporter transmembrane" evidence="19">
    <location>
        <begin position="75"/>
        <end position="261"/>
    </location>
</feature>
<evidence type="ECO:0000256" key="9">
    <source>
        <dbReference type="ARBA" id="ARBA00022967"/>
    </source>
</evidence>
<dbReference type="GO" id="GO:0006120">
    <property type="term" value="P:mitochondrial electron transport, NADH to ubiquinone"/>
    <property type="evidence" value="ECO:0007669"/>
    <property type="project" value="TreeGrafter"/>
</dbReference>